<reference evidence="1" key="1">
    <citation type="submission" date="2019-08" db="EMBL/GenBank/DDBJ databases">
        <authorList>
            <person name="Kucharzyk K."/>
            <person name="Murdoch R.W."/>
            <person name="Higgins S."/>
            <person name="Loffler F."/>
        </authorList>
    </citation>
    <scope>NUCLEOTIDE SEQUENCE</scope>
</reference>
<protein>
    <submittedName>
        <fullName evidence="1">Uncharacterized protein</fullName>
    </submittedName>
</protein>
<proteinExistence type="predicted"/>
<dbReference type="AlphaFoldDB" id="A0A644WR30"/>
<gene>
    <name evidence="1" type="ORF">SDC9_52655</name>
</gene>
<sequence>MTTGHIRIEIVALQKLAQVHAAFVNLNLRRIGTEEKTSSIQRLGVEIRKDGVDQLLHIAVASRVCNVVNGKQDMKLRPSRFAVFLAHIRSAVMNGKGYAGKRLHNIGGQHPILRVFRMVVVAVNW</sequence>
<organism evidence="1">
    <name type="scientific">bioreactor metagenome</name>
    <dbReference type="NCBI Taxonomy" id="1076179"/>
    <lineage>
        <taxon>unclassified sequences</taxon>
        <taxon>metagenomes</taxon>
        <taxon>ecological metagenomes</taxon>
    </lineage>
</organism>
<evidence type="ECO:0000313" key="1">
    <source>
        <dbReference type="EMBL" id="MPM06356.1"/>
    </source>
</evidence>
<accession>A0A644WR30</accession>
<comment type="caution">
    <text evidence="1">The sequence shown here is derived from an EMBL/GenBank/DDBJ whole genome shotgun (WGS) entry which is preliminary data.</text>
</comment>
<dbReference type="EMBL" id="VSSQ01001221">
    <property type="protein sequence ID" value="MPM06356.1"/>
    <property type="molecule type" value="Genomic_DNA"/>
</dbReference>
<name>A0A644WR30_9ZZZZ</name>